<feature type="transmembrane region" description="Helical" evidence="1">
    <location>
        <begin position="320"/>
        <end position="341"/>
    </location>
</feature>
<keyword evidence="3" id="KW-1185">Reference proteome</keyword>
<dbReference type="InterPro" id="IPR004711">
    <property type="entry name" value="Benzoate_Transporter"/>
</dbReference>
<name>A0A1I4V8C8_9NEIS</name>
<dbReference type="AlphaFoldDB" id="A0A1I4V8C8"/>
<keyword evidence="1" id="KW-0472">Membrane</keyword>
<dbReference type="OrthoDB" id="9792424at2"/>
<keyword evidence="1" id="KW-1133">Transmembrane helix</keyword>
<protein>
    <submittedName>
        <fullName evidence="2">Benzoate membrane transport protein</fullName>
    </submittedName>
</protein>
<evidence type="ECO:0000256" key="1">
    <source>
        <dbReference type="SAM" id="Phobius"/>
    </source>
</evidence>
<feature type="transmembrane region" description="Helical" evidence="1">
    <location>
        <begin position="291"/>
        <end position="313"/>
    </location>
</feature>
<feature type="transmembrane region" description="Helical" evidence="1">
    <location>
        <begin position="247"/>
        <end position="271"/>
    </location>
</feature>
<dbReference type="GO" id="GO:0042925">
    <property type="term" value="F:benzoate transmembrane transporter activity"/>
    <property type="evidence" value="ECO:0007669"/>
    <property type="project" value="InterPro"/>
</dbReference>
<feature type="transmembrane region" description="Helical" evidence="1">
    <location>
        <begin position="169"/>
        <end position="187"/>
    </location>
</feature>
<feature type="transmembrane region" description="Helical" evidence="1">
    <location>
        <begin position="361"/>
        <end position="383"/>
    </location>
</feature>
<dbReference type="EMBL" id="FOVE01000001">
    <property type="protein sequence ID" value="SFM97411.1"/>
    <property type="molecule type" value="Genomic_DNA"/>
</dbReference>
<feature type="transmembrane region" description="Helical" evidence="1">
    <location>
        <begin position="44"/>
        <end position="66"/>
    </location>
</feature>
<evidence type="ECO:0000313" key="3">
    <source>
        <dbReference type="Proteomes" id="UP000242869"/>
    </source>
</evidence>
<dbReference type="PANTHER" id="PTHR30199">
    <property type="entry name" value="MFS FAMILY TRANSPORTER, PREDICTED SUBSTRATE BENZOATE"/>
    <property type="match status" value="1"/>
</dbReference>
<dbReference type="Proteomes" id="UP000242869">
    <property type="component" value="Unassembled WGS sequence"/>
</dbReference>
<keyword evidence="1" id="KW-0812">Transmembrane</keyword>
<dbReference type="PANTHER" id="PTHR30199:SF0">
    <property type="entry name" value="INNER MEMBRANE PROTEIN YDCO"/>
    <property type="match status" value="1"/>
</dbReference>
<evidence type="ECO:0000313" key="2">
    <source>
        <dbReference type="EMBL" id="SFM97411.1"/>
    </source>
</evidence>
<sequence>MPPTRNISLSALTAGFVTVLVGYTSSAAIIFEAARAAGGSQAQIASWLIVLGVAMGLTCIGLSLRYRVPVVTAWSTPGAALLATSLSGYSMNVAVGCFLLSALLILLSGLTGWFERVMNRVPMSLCAALLAGVLVRFGMNAFTSMQTALALVLPMFLTYLACKRYKPRYAMLIVLLLGLGLAHWQGLLHLGNASLQLAAPVWIAPEFSMPALIGVGLPLFIVTMASQNIPGVAVLRSAGYTPPLSPIIGWTGLVNLLLAPFGCFAVNLAAITAAICMGKDAHEDPAKRYHASIVAGVFYLLLGILGAAVGGLLAVFPRELIFAIAGFALLGTIGNGLTMALREENQREPALITFVVTASGLTLFGIGPAFWGLVAGVAALFALGGNSHKTAK</sequence>
<organism evidence="2 3">
    <name type="scientific">Formivibrio citricus</name>
    <dbReference type="NCBI Taxonomy" id="83765"/>
    <lineage>
        <taxon>Bacteria</taxon>
        <taxon>Pseudomonadati</taxon>
        <taxon>Pseudomonadota</taxon>
        <taxon>Betaproteobacteria</taxon>
        <taxon>Neisseriales</taxon>
        <taxon>Chitinibacteraceae</taxon>
        <taxon>Formivibrio</taxon>
    </lineage>
</organism>
<reference evidence="3" key="1">
    <citation type="submission" date="2016-10" db="EMBL/GenBank/DDBJ databases">
        <authorList>
            <person name="Varghese N."/>
            <person name="Submissions S."/>
        </authorList>
    </citation>
    <scope>NUCLEOTIDE SEQUENCE [LARGE SCALE GENOMIC DNA]</scope>
    <source>
        <strain evidence="3">DSM 6150</strain>
    </source>
</reference>
<dbReference type="NCBIfam" id="TIGR00843">
    <property type="entry name" value="benE"/>
    <property type="match status" value="1"/>
</dbReference>
<accession>A0A1I4V8C8</accession>
<dbReference type="RefSeq" id="WP_091189766.1">
    <property type="nucleotide sequence ID" value="NZ_FOVE01000001.1"/>
</dbReference>
<gene>
    <name evidence="2" type="ORF">SAMN05660284_00167</name>
</gene>
<feature type="transmembrane region" description="Helical" evidence="1">
    <location>
        <begin position="86"/>
        <end position="109"/>
    </location>
</feature>
<feature type="transmembrane region" description="Helical" evidence="1">
    <location>
        <begin position="207"/>
        <end position="226"/>
    </location>
</feature>
<dbReference type="GO" id="GO:0005886">
    <property type="term" value="C:plasma membrane"/>
    <property type="evidence" value="ECO:0007669"/>
    <property type="project" value="TreeGrafter"/>
</dbReference>
<feature type="transmembrane region" description="Helical" evidence="1">
    <location>
        <begin position="12"/>
        <end position="32"/>
    </location>
</feature>
<dbReference type="STRING" id="83765.SAMN05660284_00167"/>
<proteinExistence type="predicted"/>
<dbReference type="Pfam" id="PF03594">
    <property type="entry name" value="BenE"/>
    <property type="match status" value="1"/>
</dbReference>
<feature type="transmembrane region" description="Helical" evidence="1">
    <location>
        <begin position="145"/>
        <end position="162"/>
    </location>
</feature>